<feature type="compositionally biased region" description="Basic and acidic residues" evidence="1">
    <location>
        <begin position="124"/>
        <end position="146"/>
    </location>
</feature>
<keyword evidence="2" id="KW-1185">Reference proteome</keyword>
<evidence type="ECO:0000256" key="1">
    <source>
        <dbReference type="SAM" id="MobiDB-lite"/>
    </source>
</evidence>
<dbReference type="OrthoDB" id="10511050at2759"/>
<evidence type="ECO:0000313" key="4">
    <source>
        <dbReference type="RefSeq" id="XP_018011722.1"/>
    </source>
</evidence>
<proteinExistence type="predicted"/>
<dbReference type="Proteomes" id="UP000694843">
    <property type="component" value="Unplaced"/>
</dbReference>
<feature type="region of interest" description="Disordered" evidence="1">
    <location>
        <begin position="359"/>
        <end position="408"/>
    </location>
</feature>
<dbReference type="RefSeq" id="XP_018011724.1">
    <property type="nucleotide sequence ID" value="XM_018156235.2"/>
</dbReference>
<dbReference type="RefSeq" id="XP_018011722.1">
    <property type="nucleotide sequence ID" value="XM_018156233.2"/>
</dbReference>
<protein>
    <submittedName>
        <fullName evidence="3 4">Dentin sialophosphoprotein</fullName>
    </submittedName>
</protein>
<feature type="compositionally biased region" description="Basic and acidic residues" evidence="1">
    <location>
        <begin position="188"/>
        <end position="201"/>
    </location>
</feature>
<feature type="compositionally biased region" description="Polar residues" evidence="1">
    <location>
        <begin position="399"/>
        <end position="408"/>
    </location>
</feature>
<gene>
    <name evidence="3 4 5 6" type="primary">LOC108668960</name>
</gene>
<feature type="region of interest" description="Disordered" evidence="1">
    <location>
        <begin position="1"/>
        <end position="247"/>
    </location>
</feature>
<feature type="compositionally biased region" description="Basic and acidic residues" evidence="1">
    <location>
        <begin position="165"/>
        <end position="178"/>
    </location>
</feature>
<dbReference type="RefSeq" id="XP_018011721.1">
    <property type="nucleotide sequence ID" value="XM_018156232.2"/>
</dbReference>
<organism evidence="2 6">
    <name type="scientific">Hyalella azteca</name>
    <name type="common">Amphipod</name>
    <dbReference type="NCBI Taxonomy" id="294128"/>
    <lineage>
        <taxon>Eukaryota</taxon>
        <taxon>Metazoa</taxon>
        <taxon>Ecdysozoa</taxon>
        <taxon>Arthropoda</taxon>
        <taxon>Crustacea</taxon>
        <taxon>Multicrustacea</taxon>
        <taxon>Malacostraca</taxon>
        <taxon>Eumalacostraca</taxon>
        <taxon>Peracarida</taxon>
        <taxon>Amphipoda</taxon>
        <taxon>Senticaudata</taxon>
        <taxon>Talitrida</taxon>
        <taxon>Talitroidea</taxon>
        <taxon>Hyalellidae</taxon>
        <taxon>Hyalella</taxon>
    </lineage>
</organism>
<dbReference type="KEGG" id="hazt:108668960"/>
<feature type="compositionally biased region" description="Low complexity" evidence="1">
    <location>
        <begin position="147"/>
        <end position="156"/>
    </location>
</feature>
<reference evidence="3 4" key="1">
    <citation type="submission" date="2025-04" db="UniProtKB">
        <authorList>
            <consortium name="RefSeq"/>
        </authorList>
    </citation>
    <scope>IDENTIFICATION</scope>
    <source>
        <tissue evidence="3 4">Whole organism</tissue>
    </source>
</reference>
<feature type="region of interest" description="Disordered" evidence="1">
    <location>
        <begin position="302"/>
        <end position="328"/>
    </location>
</feature>
<name>A0A8B7NDP3_HYAAZ</name>
<evidence type="ECO:0000313" key="6">
    <source>
        <dbReference type="RefSeq" id="XP_018011724.1"/>
    </source>
</evidence>
<feature type="compositionally biased region" description="Polar residues" evidence="1">
    <location>
        <begin position="303"/>
        <end position="328"/>
    </location>
</feature>
<evidence type="ECO:0000313" key="5">
    <source>
        <dbReference type="RefSeq" id="XP_018011723.1"/>
    </source>
</evidence>
<feature type="compositionally biased region" description="Low complexity" evidence="1">
    <location>
        <begin position="71"/>
        <end position="103"/>
    </location>
</feature>
<evidence type="ECO:0000313" key="2">
    <source>
        <dbReference type="Proteomes" id="UP000694843"/>
    </source>
</evidence>
<dbReference type="GeneID" id="108668960"/>
<dbReference type="RefSeq" id="XP_018011723.1">
    <property type="nucleotide sequence ID" value="XM_018156234.2"/>
</dbReference>
<sequence>MSSSRFSTARDKNGKIPVPDSASKPFPRIHSRIPGPQKSANSNASRDKKEAVRGKGASRRSSPNDNERYDSAQSNNSHNSNNSRNTYSRNSENSAKSDSTRSNSSDDDNDRPRARSPVVCQCSCHDRDGRKRSTSRDRRRSTESLNKRNGNSRRGSAGSGDDDDERRMPPIEINDKRATQSNKGSFFRGDRSSKYQVRSDSKTSQLSITGVGDGKKKERQPFTYYGRSHSMGDLRNNGDRTGFGASKKNDYDYAREDFLTPRFTSEYKARYEMKHGQRYTIGSDRTVRYIDPAGEHILVPKQSPINSQLQRTVSDSDIPSLGHSRNNKNVRLEPLDKKINVNGNKGAAVTNENVTWMPAKRHSTHSLPPMEKTPAMPDVSKSPRPKQDIPHPLGLSTPPKRNSQLYPI</sequence>
<dbReference type="AlphaFoldDB" id="A0A8B7NDP3"/>
<accession>A0A8B7NDP3</accession>
<evidence type="ECO:0000313" key="3">
    <source>
        <dbReference type="RefSeq" id="XP_018011721.1"/>
    </source>
</evidence>